<dbReference type="Pfam" id="PF00059">
    <property type="entry name" value="Lectin_C"/>
    <property type="match status" value="1"/>
</dbReference>
<evidence type="ECO:0000256" key="2">
    <source>
        <dbReference type="ARBA" id="ARBA00022475"/>
    </source>
</evidence>
<dbReference type="GO" id="GO:0033033">
    <property type="term" value="P:negative regulation of myeloid cell apoptotic process"/>
    <property type="evidence" value="ECO:0007669"/>
    <property type="project" value="Ensembl"/>
</dbReference>
<evidence type="ECO:0000256" key="5">
    <source>
        <dbReference type="ARBA" id="ARBA00022859"/>
    </source>
</evidence>
<evidence type="ECO:0000313" key="18">
    <source>
        <dbReference type="Proteomes" id="UP000694398"/>
    </source>
</evidence>
<evidence type="ECO:0000256" key="4">
    <source>
        <dbReference type="ARBA" id="ARBA00022734"/>
    </source>
</evidence>
<organism evidence="17 18">
    <name type="scientific">Chinchilla lanigera</name>
    <name type="common">Long-tailed chinchilla</name>
    <name type="synonym">Chinchilla villidera</name>
    <dbReference type="NCBI Taxonomy" id="34839"/>
    <lineage>
        <taxon>Eukaryota</taxon>
        <taxon>Metazoa</taxon>
        <taxon>Chordata</taxon>
        <taxon>Craniata</taxon>
        <taxon>Vertebrata</taxon>
        <taxon>Euteleostomi</taxon>
        <taxon>Mammalia</taxon>
        <taxon>Eutheria</taxon>
        <taxon>Euarchontoglires</taxon>
        <taxon>Glires</taxon>
        <taxon>Rodentia</taxon>
        <taxon>Hystricomorpha</taxon>
        <taxon>Chinchillidae</taxon>
        <taxon>Chinchilla</taxon>
    </lineage>
</organism>
<dbReference type="Gene3D" id="3.10.100.10">
    <property type="entry name" value="Mannose-Binding Protein A, subunit A"/>
    <property type="match status" value="1"/>
</dbReference>
<dbReference type="GO" id="GO:0045087">
    <property type="term" value="P:innate immune response"/>
    <property type="evidence" value="ECO:0007669"/>
    <property type="project" value="Ensembl"/>
</dbReference>
<keyword evidence="18" id="KW-1185">Reference proteome</keyword>
<evidence type="ECO:0000256" key="8">
    <source>
        <dbReference type="ARBA" id="ARBA00023136"/>
    </source>
</evidence>
<dbReference type="GO" id="GO:0005886">
    <property type="term" value="C:plasma membrane"/>
    <property type="evidence" value="ECO:0007669"/>
    <property type="project" value="UniProtKB-SubCell"/>
</dbReference>
<keyword evidence="8 15" id="KW-0472">Membrane</keyword>
<keyword evidence="2" id="KW-1003">Cell membrane</keyword>
<dbReference type="Ensembl" id="ENSCLAT00000012926.1">
    <property type="protein sequence ID" value="ENSCLAP00000012778.1"/>
    <property type="gene ID" value="ENSCLAG00000008820.1"/>
</dbReference>
<evidence type="ECO:0000256" key="6">
    <source>
        <dbReference type="ARBA" id="ARBA00022968"/>
    </source>
</evidence>
<reference evidence="17" key="1">
    <citation type="submission" date="2025-08" db="UniProtKB">
        <authorList>
            <consortium name="Ensembl"/>
        </authorList>
    </citation>
    <scope>IDENTIFICATION</scope>
</reference>
<dbReference type="InterPro" id="IPR052869">
    <property type="entry name" value="CLEC5A"/>
</dbReference>
<dbReference type="PANTHER" id="PTHR47536">
    <property type="entry name" value="C-TYPE LECTIN DOMAIN FAMILY 5 MEMBER A"/>
    <property type="match status" value="1"/>
</dbReference>
<dbReference type="GO" id="GO:0001819">
    <property type="term" value="P:positive regulation of cytokine production"/>
    <property type="evidence" value="ECO:0007669"/>
    <property type="project" value="Ensembl"/>
</dbReference>
<accession>A0A8C2VAQ0</accession>
<dbReference type="InterPro" id="IPR001304">
    <property type="entry name" value="C-type_lectin-like"/>
</dbReference>
<dbReference type="CTD" id="23601"/>
<keyword evidence="7 15" id="KW-1133">Transmembrane helix</keyword>
<dbReference type="GO" id="GO:0005829">
    <property type="term" value="C:cytosol"/>
    <property type="evidence" value="ECO:0007669"/>
    <property type="project" value="Ensembl"/>
</dbReference>
<dbReference type="GeneTree" id="ENSGT00910000144330"/>
<keyword evidence="5" id="KW-0391">Immunity</keyword>
<evidence type="ECO:0000313" key="17">
    <source>
        <dbReference type="Ensembl" id="ENSCLAP00000012778.1"/>
    </source>
</evidence>
<dbReference type="OrthoDB" id="7357196at2759"/>
<keyword evidence="6" id="KW-0735">Signal-anchor</keyword>
<dbReference type="RefSeq" id="XP_005405455.1">
    <property type="nucleotide sequence ID" value="XM_005405398.2"/>
</dbReference>
<reference evidence="17" key="2">
    <citation type="submission" date="2025-09" db="UniProtKB">
        <authorList>
            <consortium name="Ensembl"/>
        </authorList>
    </citation>
    <scope>IDENTIFICATION</scope>
</reference>
<sequence>MNWHMIISVLIIVVLKAVGVTLFLLYFPQTFWKSNDGVIPTGSYGTDNVQNVSQIFGNSTDSIIPTRSYGTVCPPHWQNFHQIRCFFLSTSESTLDKSRDDCARRGSTLAIVDTPEKLRYLQDKANAEKYFIGLMYKPAEKKWHWINNSAFNGNVTNENQNFNCVTIGLSTTFDAASCDVPYRWICELILK</sequence>
<dbReference type="PANTHER" id="PTHR47536:SF1">
    <property type="entry name" value="C-TYPE LECTIN DOMAIN FAMILY 5 MEMBER A"/>
    <property type="match status" value="1"/>
</dbReference>
<dbReference type="InterPro" id="IPR016186">
    <property type="entry name" value="C-type_lectin-like/link_sf"/>
</dbReference>
<dbReference type="PROSITE" id="PS50041">
    <property type="entry name" value="C_TYPE_LECTIN_2"/>
    <property type="match status" value="1"/>
</dbReference>
<evidence type="ECO:0000256" key="11">
    <source>
        <dbReference type="ARBA" id="ARBA00054119"/>
    </source>
</evidence>
<evidence type="ECO:0000256" key="1">
    <source>
        <dbReference type="ARBA" id="ARBA00004401"/>
    </source>
</evidence>
<feature type="domain" description="C-type lectin" evidence="16">
    <location>
        <begin position="81"/>
        <end position="187"/>
    </location>
</feature>
<evidence type="ECO:0000256" key="15">
    <source>
        <dbReference type="SAM" id="Phobius"/>
    </source>
</evidence>
<dbReference type="Proteomes" id="UP000694398">
    <property type="component" value="Unassembled WGS sequence"/>
</dbReference>
<evidence type="ECO:0000256" key="3">
    <source>
        <dbReference type="ARBA" id="ARBA00022692"/>
    </source>
</evidence>
<evidence type="ECO:0000256" key="7">
    <source>
        <dbReference type="ARBA" id="ARBA00022989"/>
    </source>
</evidence>
<keyword evidence="10" id="KW-0325">Glycoprotein</keyword>
<dbReference type="GO" id="GO:0009986">
    <property type="term" value="C:cell surface"/>
    <property type="evidence" value="ECO:0007669"/>
    <property type="project" value="Ensembl"/>
</dbReference>
<comment type="subcellular location">
    <subcellularLocation>
        <location evidence="1">Cell membrane</location>
        <topology evidence="1">Single-pass type II membrane protein</topology>
    </subcellularLocation>
</comment>
<dbReference type="FunFam" id="3.10.100.10:FF:000065">
    <property type="entry name" value="C-type lectin domain family 5 member A"/>
    <property type="match status" value="1"/>
</dbReference>
<protein>
    <recommendedName>
        <fullName evidence="12">C-type lectin domain family 5 member A</fullName>
    </recommendedName>
    <alternativeName>
        <fullName evidence="13">C-type lectin superfamily member 5</fullName>
    </alternativeName>
    <alternativeName>
        <fullName evidence="14">Myeloid DAP12-associating lectin 1</fullName>
    </alternativeName>
</protein>
<gene>
    <name evidence="17" type="primary">CLEC5A</name>
</gene>
<keyword evidence="3 15" id="KW-0812">Transmembrane</keyword>
<keyword evidence="9" id="KW-1015">Disulfide bond</keyword>
<dbReference type="GeneID" id="102012549"/>
<dbReference type="OMA" id="WHWIDNS"/>
<dbReference type="GO" id="GO:0030246">
    <property type="term" value="F:carbohydrate binding"/>
    <property type="evidence" value="ECO:0007669"/>
    <property type="project" value="UniProtKB-KW"/>
</dbReference>
<evidence type="ECO:0000259" key="16">
    <source>
        <dbReference type="PROSITE" id="PS50041"/>
    </source>
</evidence>
<evidence type="ECO:0000256" key="9">
    <source>
        <dbReference type="ARBA" id="ARBA00023157"/>
    </source>
</evidence>
<evidence type="ECO:0000256" key="12">
    <source>
        <dbReference type="ARBA" id="ARBA00068093"/>
    </source>
</evidence>
<dbReference type="GO" id="GO:0030099">
    <property type="term" value="P:myeloid cell differentiation"/>
    <property type="evidence" value="ECO:0007669"/>
    <property type="project" value="Ensembl"/>
</dbReference>
<keyword evidence="4" id="KW-0430">Lectin</keyword>
<dbReference type="AlphaFoldDB" id="A0A8C2VAQ0"/>
<name>A0A8C2VAQ0_CHILA</name>
<evidence type="ECO:0000256" key="10">
    <source>
        <dbReference type="ARBA" id="ARBA00023180"/>
    </source>
</evidence>
<dbReference type="SMART" id="SM00034">
    <property type="entry name" value="CLECT"/>
    <property type="match status" value="1"/>
</dbReference>
<dbReference type="InterPro" id="IPR033992">
    <property type="entry name" value="NKR-like_CTLD"/>
</dbReference>
<dbReference type="InterPro" id="IPR016187">
    <property type="entry name" value="CTDL_fold"/>
</dbReference>
<evidence type="ECO:0000256" key="14">
    <source>
        <dbReference type="ARBA" id="ARBA00079866"/>
    </source>
</evidence>
<dbReference type="GO" id="GO:0002076">
    <property type="term" value="P:osteoblast development"/>
    <property type="evidence" value="ECO:0007669"/>
    <property type="project" value="Ensembl"/>
</dbReference>
<dbReference type="GO" id="GO:0001618">
    <property type="term" value="F:virus receptor activity"/>
    <property type="evidence" value="ECO:0007669"/>
    <property type="project" value="Ensembl"/>
</dbReference>
<evidence type="ECO:0000256" key="13">
    <source>
        <dbReference type="ARBA" id="ARBA00076978"/>
    </source>
</evidence>
<proteinExistence type="predicted"/>
<comment type="function">
    <text evidence="11">Functions as a positive regulator of osteoclastogenesis. Cell surface receptor that signals via TYROBP. Regulates inflammatory responses.</text>
</comment>
<dbReference type="SUPFAM" id="SSF56436">
    <property type="entry name" value="C-type lectin-like"/>
    <property type="match status" value="1"/>
</dbReference>
<dbReference type="CDD" id="cd03593">
    <property type="entry name" value="CLECT_NK_receptors_like"/>
    <property type="match status" value="1"/>
</dbReference>
<feature type="transmembrane region" description="Helical" evidence="15">
    <location>
        <begin position="6"/>
        <end position="27"/>
    </location>
</feature>